<dbReference type="Gene3D" id="1.10.630.10">
    <property type="entry name" value="Cytochrome P450"/>
    <property type="match status" value="1"/>
</dbReference>
<evidence type="ECO:0000256" key="7">
    <source>
        <dbReference type="ARBA" id="ARBA00022723"/>
    </source>
</evidence>
<keyword evidence="11 13" id="KW-0408">Iron</keyword>
<evidence type="ECO:0000313" key="16">
    <source>
        <dbReference type="Proteomes" id="UP000663865"/>
    </source>
</evidence>
<comment type="cofactor">
    <cofactor evidence="1 13">
        <name>heme</name>
        <dbReference type="ChEBI" id="CHEBI:30413"/>
    </cofactor>
</comment>
<dbReference type="PRINTS" id="PR00463">
    <property type="entry name" value="EP450I"/>
</dbReference>
<keyword evidence="8" id="KW-0256">Endoplasmic reticulum</keyword>
<evidence type="ECO:0000256" key="3">
    <source>
        <dbReference type="ARBA" id="ARBA00004406"/>
    </source>
</evidence>
<keyword evidence="14" id="KW-1133">Transmembrane helix</keyword>
<dbReference type="InterPro" id="IPR001128">
    <property type="entry name" value="Cyt_P450"/>
</dbReference>
<dbReference type="InterPro" id="IPR002401">
    <property type="entry name" value="Cyt_P450_E_grp-I"/>
</dbReference>
<keyword evidence="6 13" id="KW-0349">Heme</keyword>
<feature type="binding site" description="axial binding residue" evidence="13">
    <location>
        <position position="467"/>
    </location>
    <ligand>
        <name>heme</name>
        <dbReference type="ChEBI" id="CHEBI:30413"/>
    </ligand>
    <ligandPart>
        <name>Fe</name>
        <dbReference type="ChEBI" id="CHEBI:18248"/>
    </ligandPart>
</feature>
<evidence type="ECO:0000313" key="15">
    <source>
        <dbReference type="EMBL" id="CAF3416872.1"/>
    </source>
</evidence>
<reference evidence="15" key="1">
    <citation type="submission" date="2021-02" db="EMBL/GenBank/DDBJ databases">
        <authorList>
            <person name="Nowell W R."/>
        </authorList>
    </citation>
    <scope>NUCLEOTIDE SEQUENCE</scope>
</reference>
<keyword evidence="14" id="KW-0472">Membrane</keyword>
<protein>
    <recommendedName>
        <fullName evidence="5">unspecific monooxygenase</fullName>
        <ecNumber evidence="5">1.14.14.1</ecNumber>
    </recommendedName>
</protein>
<evidence type="ECO:0000256" key="4">
    <source>
        <dbReference type="ARBA" id="ARBA00010617"/>
    </source>
</evidence>
<dbReference type="SUPFAM" id="SSF48264">
    <property type="entry name" value="Cytochrome P450"/>
    <property type="match status" value="1"/>
</dbReference>
<dbReference type="GO" id="GO:0042448">
    <property type="term" value="P:progesterone metabolic process"/>
    <property type="evidence" value="ECO:0007669"/>
    <property type="project" value="TreeGrafter"/>
</dbReference>
<evidence type="ECO:0000256" key="10">
    <source>
        <dbReference type="ARBA" id="ARBA00023002"/>
    </source>
</evidence>
<evidence type="ECO:0000256" key="6">
    <source>
        <dbReference type="ARBA" id="ARBA00022617"/>
    </source>
</evidence>
<keyword evidence="12" id="KW-0503">Monooxygenase</keyword>
<evidence type="ECO:0000256" key="11">
    <source>
        <dbReference type="ARBA" id="ARBA00023004"/>
    </source>
</evidence>
<dbReference type="GO" id="GO:0005506">
    <property type="term" value="F:iron ion binding"/>
    <property type="evidence" value="ECO:0007669"/>
    <property type="project" value="InterPro"/>
</dbReference>
<comment type="similarity">
    <text evidence="4">Belongs to the cytochrome P450 family.</text>
</comment>
<keyword evidence="14" id="KW-0812">Transmembrane</keyword>
<dbReference type="Proteomes" id="UP000663865">
    <property type="component" value="Unassembled WGS sequence"/>
</dbReference>
<sequence>MVCRMIQILSLITIFFVALFFYIRKQRDSKFRSDVPGLKPQLLIGNLWQLGILKGESLTNVCIKLREKYGDIFQYWNGPNCFFVFNKLEHAMHVLRSKNMTKYERTEGEMSAFRPFQPHGLEALRGHQHQCVKRILNPLVQKSNMAQHTDAILKRIDEWILVLRQQGFQSTPSLHTDLVDRVSILAFQLNSTHFCANYNLQIIGDNEEDVQRANRILAAMADVAEHAALIVRYSIPDSIGNVLFNLNSKCRRAVHVMKPLVEDMIDYLVCLQRDSHDDMSDNKPQTALLDAANVAVDQSSTTKANVEEKISSLSREVLRDWILSVFGGAYDSSSAYAWFIFYMSKYPQVQAGIKRELNERNITRITPLTSDLIYSLSYVDCVLKEILRHAPIVETVQRQVIENDVIDGIPLSVGDRIMLSTRSIHRSKNIWRHPAGPDAFVPERFLEDDKNYPPQALMTFGGGLRRCYGSNLAQFHVKLFIVRTMQTLSFHDAPGNSGGSHHNTSGFPKGVNVYITFDDADNQS</sequence>
<dbReference type="Pfam" id="PF00067">
    <property type="entry name" value="p450"/>
    <property type="match status" value="1"/>
</dbReference>
<feature type="transmembrane region" description="Helical" evidence="14">
    <location>
        <begin position="6"/>
        <end position="23"/>
    </location>
</feature>
<evidence type="ECO:0000256" key="5">
    <source>
        <dbReference type="ARBA" id="ARBA00012109"/>
    </source>
</evidence>
<evidence type="ECO:0000256" key="8">
    <source>
        <dbReference type="ARBA" id="ARBA00022824"/>
    </source>
</evidence>
<comment type="subcellular location">
    <subcellularLocation>
        <location evidence="3">Endoplasmic reticulum membrane</location>
        <topology evidence="3">Peripheral membrane protein</topology>
    </subcellularLocation>
    <subcellularLocation>
        <location evidence="2">Microsome membrane</location>
        <topology evidence="2">Peripheral membrane protein</topology>
    </subcellularLocation>
</comment>
<dbReference type="GO" id="GO:0004508">
    <property type="term" value="F:steroid 17-alpha-monooxygenase activity"/>
    <property type="evidence" value="ECO:0007669"/>
    <property type="project" value="TreeGrafter"/>
</dbReference>
<dbReference type="GO" id="GO:0042446">
    <property type="term" value="P:hormone biosynthetic process"/>
    <property type="evidence" value="ECO:0007669"/>
    <property type="project" value="TreeGrafter"/>
</dbReference>
<gene>
    <name evidence="15" type="ORF">KIK155_LOCUS9555</name>
</gene>
<organism evidence="15 16">
    <name type="scientific">Rotaria socialis</name>
    <dbReference type="NCBI Taxonomy" id="392032"/>
    <lineage>
        <taxon>Eukaryota</taxon>
        <taxon>Metazoa</taxon>
        <taxon>Spiralia</taxon>
        <taxon>Gnathifera</taxon>
        <taxon>Rotifera</taxon>
        <taxon>Eurotatoria</taxon>
        <taxon>Bdelloidea</taxon>
        <taxon>Philodinida</taxon>
        <taxon>Philodinidae</taxon>
        <taxon>Rotaria</taxon>
    </lineage>
</organism>
<evidence type="ECO:0000256" key="14">
    <source>
        <dbReference type="SAM" id="Phobius"/>
    </source>
</evidence>
<evidence type="ECO:0000256" key="2">
    <source>
        <dbReference type="ARBA" id="ARBA00004174"/>
    </source>
</evidence>
<evidence type="ECO:0000256" key="1">
    <source>
        <dbReference type="ARBA" id="ARBA00001971"/>
    </source>
</evidence>
<dbReference type="PANTHER" id="PTHR24289:SF21">
    <property type="entry name" value="CYTOCHROME P450 1A"/>
    <property type="match status" value="1"/>
</dbReference>
<keyword evidence="7 13" id="KW-0479">Metal-binding</keyword>
<evidence type="ECO:0000256" key="12">
    <source>
        <dbReference type="ARBA" id="ARBA00023033"/>
    </source>
</evidence>
<keyword evidence="9" id="KW-0492">Microsome</keyword>
<evidence type="ECO:0000256" key="9">
    <source>
        <dbReference type="ARBA" id="ARBA00022848"/>
    </source>
</evidence>
<dbReference type="GO" id="GO:0020037">
    <property type="term" value="F:heme binding"/>
    <property type="evidence" value="ECO:0007669"/>
    <property type="project" value="InterPro"/>
</dbReference>
<evidence type="ECO:0000256" key="13">
    <source>
        <dbReference type="PIRSR" id="PIRSR602401-1"/>
    </source>
</evidence>
<proteinExistence type="inferred from homology"/>
<dbReference type="EC" id="1.14.14.1" evidence="5"/>
<accession>A0A818BBP3</accession>
<dbReference type="InterPro" id="IPR036396">
    <property type="entry name" value="Cyt_P450_sf"/>
</dbReference>
<dbReference type="PANTHER" id="PTHR24289">
    <property type="entry name" value="STEROID 17-ALPHA-HYDROXYLASE/17,20 LYASE"/>
    <property type="match status" value="1"/>
</dbReference>
<comment type="caution">
    <text evidence="15">The sequence shown here is derived from an EMBL/GenBank/DDBJ whole genome shotgun (WGS) entry which is preliminary data.</text>
</comment>
<name>A0A818BBP3_9BILA</name>
<dbReference type="AlphaFoldDB" id="A0A818BBP3"/>
<dbReference type="PRINTS" id="PR00385">
    <property type="entry name" value="P450"/>
</dbReference>
<dbReference type="GO" id="GO:0005789">
    <property type="term" value="C:endoplasmic reticulum membrane"/>
    <property type="evidence" value="ECO:0007669"/>
    <property type="project" value="UniProtKB-SubCell"/>
</dbReference>
<dbReference type="EMBL" id="CAJNYV010001370">
    <property type="protein sequence ID" value="CAF3416872.1"/>
    <property type="molecule type" value="Genomic_DNA"/>
</dbReference>
<dbReference type="CDD" id="cd00302">
    <property type="entry name" value="cytochrome_P450"/>
    <property type="match status" value="1"/>
</dbReference>
<keyword evidence="10" id="KW-0560">Oxidoreductase</keyword>